<dbReference type="PROSITE" id="PS00645">
    <property type="entry name" value="COMPLEX1_51K_2"/>
    <property type="match status" value="1"/>
</dbReference>
<evidence type="ECO:0000256" key="9">
    <source>
        <dbReference type="ARBA" id="ARBA00022967"/>
    </source>
</evidence>
<keyword evidence="15" id="KW-0496">Mitochondrion</keyword>
<dbReference type="Pfam" id="PF01512">
    <property type="entry name" value="Complex1_51K"/>
    <property type="match status" value="1"/>
</dbReference>
<keyword evidence="15" id="KW-0999">Mitochondrion inner membrane</keyword>
<evidence type="ECO:0000256" key="13">
    <source>
        <dbReference type="ARBA" id="ARBA00046881"/>
    </source>
</evidence>
<comment type="subunit">
    <text evidence="13">Core subunit of respiratory chain NADH dehydrogenase (Complex I) which is composed of 45 different subunits. This is a component of the flavoprotein-sulfur (FP) fragment of the enzyme. Interacts with RAB5IF.</text>
</comment>
<keyword evidence="5 15" id="KW-0004">4Fe-4S</keyword>
<evidence type="ECO:0000256" key="10">
    <source>
        <dbReference type="ARBA" id="ARBA00023004"/>
    </source>
</evidence>
<dbReference type="AlphaFoldDB" id="A0A1B0D4V9"/>
<keyword evidence="7 15" id="KW-0288">FMN</keyword>
<evidence type="ECO:0000256" key="14">
    <source>
        <dbReference type="ARBA" id="ARBA00048769"/>
    </source>
</evidence>
<evidence type="ECO:0000259" key="16">
    <source>
        <dbReference type="SMART" id="SM00928"/>
    </source>
</evidence>
<name>A0A1B0D4V9_PHLPP</name>
<dbReference type="PANTHER" id="PTHR11780">
    <property type="entry name" value="NADH-UBIQUINONE OXIDOREDUCTASE FLAVOPROTEIN 1 NDUFV1"/>
    <property type="match status" value="1"/>
</dbReference>
<dbReference type="Proteomes" id="UP000092462">
    <property type="component" value="Unassembled WGS sequence"/>
</dbReference>
<dbReference type="GO" id="GO:0006120">
    <property type="term" value="P:mitochondrial electron transport, NADH to ubiquinone"/>
    <property type="evidence" value="ECO:0007669"/>
    <property type="project" value="TreeGrafter"/>
</dbReference>
<comment type="cofactor">
    <cofactor evidence="1 15">
        <name>FMN</name>
        <dbReference type="ChEBI" id="CHEBI:58210"/>
    </cofactor>
</comment>
<comment type="similarity">
    <text evidence="3 15">Belongs to the complex I 51 kDa subunit family.</text>
</comment>
<dbReference type="Gene3D" id="3.40.50.11540">
    <property type="entry name" value="NADH-ubiquinone oxidoreductase 51kDa subunit"/>
    <property type="match status" value="1"/>
</dbReference>
<dbReference type="Pfam" id="PF10589">
    <property type="entry name" value="NADH_4Fe-4S"/>
    <property type="match status" value="1"/>
</dbReference>
<dbReference type="Gene3D" id="3.10.20.600">
    <property type="match status" value="1"/>
</dbReference>
<evidence type="ECO:0000256" key="7">
    <source>
        <dbReference type="ARBA" id="ARBA00022643"/>
    </source>
</evidence>
<keyword evidence="11 15" id="KW-0411">Iron-sulfur</keyword>
<evidence type="ECO:0000256" key="3">
    <source>
        <dbReference type="ARBA" id="ARBA00007523"/>
    </source>
</evidence>
<evidence type="ECO:0000256" key="5">
    <source>
        <dbReference type="ARBA" id="ARBA00022485"/>
    </source>
</evidence>
<comment type="subcellular location">
    <subcellularLocation>
        <location evidence="15">Mitochondrion inner membrane</location>
        <topology evidence="15">Peripheral membrane protein</topology>
        <orientation evidence="15">Matrix side</orientation>
    </subcellularLocation>
</comment>
<dbReference type="NCBIfam" id="NF010120">
    <property type="entry name" value="PRK13596.1"/>
    <property type="match status" value="1"/>
</dbReference>
<dbReference type="FunFam" id="1.20.1440.230:FF:000001">
    <property type="entry name" value="Mitochondrial NADH dehydrogenase flavoprotein 1"/>
    <property type="match status" value="1"/>
</dbReference>
<dbReference type="PANTHER" id="PTHR11780:SF10">
    <property type="entry name" value="NADH DEHYDROGENASE [UBIQUINONE] FLAVOPROTEIN 1, MITOCHONDRIAL"/>
    <property type="match status" value="1"/>
</dbReference>
<dbReference type="SUPFAM" id="SSF140490">
    <property type="entry name" value="Nqo1C-terminal domain-like"/>
    <property type="match status" value="1"/>
</dbReference>
<dbReference type="VEuPathDB" id="VectorBase:PPAPM1_005624"/>
<reference evidence="17" key="1">
    <citation type="submission" date="2022-08" db="UniProtKB">
        <authorList>
            <consortium name="EnsemblMetazoa"/>
        </authorList>
    </citation>
    <scope>IDENTIFICATION</scope>
    <source>
        <strain evidence="17">Israel</strain>
    </source>
</reference>
<evidence type="ECO:0000256" key="4">
    <source>
        <dbReference type="ARBA" id="ARBA00022402"/>
    </source>
</evidence>
<dbReference type="InterPro" id="IPR054765">
    <property type="entry name" value="SLBB_dom"/>
</dbReference>
<keyword evidence="18" id="KW-1185">Reference proteome</keyword>
<dbReference type="PROSITE" id="PS00644">
    <property type="entry name" value="COMPLEX1_51K_1"/>
    <property type="match status" value="1"/>
</dbReference>
<dbReference type="InterPro" id="IPR011537">
    <property type="entry name" value="NADH-UbQ_OxRdtase_suF"/>
</dbReference>
<evidence type="ECO:0000313" key="18">
    <source>
        <dbReference type="Proteomes" id="UP000092462"/>
    </source>
</evidence>
<dbReference type="Pfam" id="PF22461">
    <property type="entry name" value="SLBB_2"/>
    <property type="match status" value="1"/>
</dbReference>
<keyword evidence="12 15" id="KW-0520">NAD</keyword>
<dbReference type="InterPro" id="IPR050837">
    <property type="entry name" value="ComplexI_51kDa_subunit"/>
</dbReference>
<organism evidence="17 18">
    <name type="scientific">Phlebotomus papatasi</name>
    <name type="common">Sandfly</name>
    <dbReference type="NCBI Taxonomy" id="29031"/>
    <lineage>
        <taxon>Eukaryota</taxon>
        <taxon>Metazoa</taxon>
        <taxon>Ecdysozoa</taxon>
        <taxon>Arthropoda</taxon>
        <taxon>Hexapoda</taxon>
        <taxon>Insecta</taxon>
        <taxon>Pterygota</taxon>
        <taxon>Neoptera</taxon>
        <taxon>Endopterygota</taxon>
        <taxon>Diptera</taxon>
        <taxon>Nematocera</taxon>
        <taxon>Psychodoidea</taxon>
        <taxon>Psychodidae</taxon>
        <taxon>Phlebotomus</taxon>
        <taxon>Phlebotomus</taxon>
    </lineage>
</organism>
<sequence length="424" mass="46887">MHPPPQTKTKFGPLADQDRIFTNLYGRHDWRLKGALKRGDWYKTKEILLKGADWIINEIKWSFMNKPSDGRPKYLVVNADEGEPGTCKDRDIMRHDPHKLVEGCLIAGRAMGAQAAYIYIRGEFYNEASNMQYAIAEAYQAGLIGKNACGSGYDFDVFMHRGAGAYICGEETALIESLEGKQGKPRLKPPFPADIGVFGCPTTVTNVETVAVSPSICRRGGVWFASFGRTRNSGTKLFNISGHVNNPCTVEEEMSIPLKELIERHAGGVRGGWENLLAVIPGGSSTPCIPQNVCTDVMMDFDGLVAAQTSLGTAAVIVMDKSTDIIRAIHRLCEFYKHESCGQCTPCREGLGWMNKIMGRFVTGNAKKAEIDMLWEISKQIEGHTICALADGAAWPVQGLIRHFRPVIEKRIESFQGQQVAQRQ</sequence>
<dbReference type="EMBL" id="AJVK01024885">
    <property type="status" value="NOT_ANNOTATED_CDS"/>
    <property type="molecule type" value="Genomic_DNA"/>
</dbReference>
<dbReference type="GO" id="GO:0051539">
    <property type="term" value="F:4 iron, 4 sulfur cluster binding"/>
    <property type="evidence" value="ECO:0007669"/>
    <property type="project" value="UniProtKB-UniRule"/>
</dbReference>
<dbReference type="GO" id="GO:0008137">
    <property type="term" value="F:NADH dehydrogenase (ubiquinone) activity"/>
    <property type="evidence" value="ECO:0007669"/>
    <property type="project" value="UniProtKB-EC"/>
</dbReference>
<dbReference type="InterPro" id="IPR037225">
    <property type="entry name" value="Nuo51_FMN-bd_sf"/>
</dbReference>
<dbReference type="VEuPathDB" id="VectorBase:PPAI002517"/>
<dbReference type="InterPro" id="IPR019575">
    <property type="entry name" value="Nuop51_4Fe4S-bd"/>
</dbReference>
<evidence type="ECO:0000256" key="1">
    <source>
        <dbReference type="ARBA" id="ARBA00001917"/>
    </source>
</evidence>
<evidence type="ECO:0000256" key="8">
    <source>
        <dbReference type="ARBA" id="ARBA00022723"/>
    </source>
</evidence>
<keyword evidence="6 15" id="KW-0285">Flavoprotein</keyword>
<dbReference type="GO" id="GO:0005743">
    <property type="term" value="C:mitochondrial inner membrane"/>
    <property type="evidence" value="ECO:0007669"/>
    <property type="project" value="UniProtKB-SubCell"/>
</dbReference>
<dbReference type="EnsemblMetazoa" id="PPAI002517-RA">
    <property type="protein sequence ID" value="PPAI002517-PA"/>
    <property type="gene ID" value="PPAI002517"/>
</dbReference>
<dbReference type="GO" id="GO:0010181">
    <property type="term" value="F:FMN binding"/>
    <property type="evidence" value="ECO:0007669"/>
    <property type="project" value="InterPro"/>
</dbReference>
<evidence type="ECO:0000313" key="17">
    <source>
        <dbReference type="EnsemblMetazoa" id="PPAI002517-PA"/>
    </source>
</evidence>
<dbReference type="Gene3D" id="1.20.1440.230">
    <property type="entry name" value="NADH-ubiquinone oxidoreductase 51kDa subunit, iron-sulphur binding domain"/>
    <property type="match status" value="1"/>
</dbReference>
<proteinExistence type="inferred from homology"/>
<dbReference type="InterPro" id="IPR011538">
    <property type="entry name" value="Nuo51_FMN-bd"/>
</dbReference>
<keyword evidence="9" id="KW-1278">Translocase</keyword>
<dbReference type="InterPro" id="IPR037207">
    <property type="entry name" value="Nuop51_4Fe4S-bd_sf"/>
</dbReference>
<dbReference type="SMART" id="SM00928">
    <property type="entry name" value="NADH_4Fe-4S"/>
    <property type="match status" value="1"/>
</dbReference>
<dbReference type="FunFam" id="3.40.50.11540:FF:000001">
    <property type="entry name" value="NADH dehydrogenase [ubiquinone] flavoprotein 1, mitochondrial"/>
    <property type="match status" value="1"/>
</dbReference>
<evidence type="ECO:0000256" key="2">
    <source>
        <dbReference type="ARBA" id="ARBA00001966"/>
    </source>
</evidence>
<dbReference type="GO" id="GO:0051287">
    <property type="term" value="F:NAD binding"/>
    <property type="evidence" value="ECO:0007669"/>
    <property type="project" value="UniProtKB-UniRule"/>
</dbReference>
<comment type="cofactor">
    <cofactor evidence="2 15">
        <name>[4Fe-4S] cluster</name>
        <dbReference type="ChEBI" id="CHEBI:49883"/>
    </cofactor>
</comment>
<evidence type="ECO:0000256" key="15">
    <source>
        <dbReference type="RuleBase" id="RU364066"/>
    </source>
</evidence>
<feature type="domain" description="NADH-ubiquinone oxidoreductase 51kDa subunit iron-sulphur binding" evidence="16">
    <location>
        <begin position="326"/>
        <end position="371"/>
    </location>
</feature>
<evidence type="ECO:0000256" key="12">
    <source>
        <dbReference type="ARBA" id="ARBA00023027"/>
    </source>
</evidence>
<dbReference type="SUPFAM" id="SSF142984">
    <property type="entry name" value="Nqo1 middle domain-like"/>
    <property type="match status" value="1"/>
</dbReference>
<dbReference type="NCBIfam" id="TIGR01959">
    <property type="entry name" value="nuoF_fam"/>
    <property type="match status" value="1"/>
</dbReference>
<dbReference type="EC" id="7.1.1.2" evidence="15"/>
<dbReference type="InterPro" id="IPR001949">
    <property type="entry name" value="NADH-UbQ_OxRdtase_51kDa_CS"/>
</dbReference>
<keyword evidence="15" id="KW-0679">Respiratory chain</keyword>
<keyword evidence="15" id="KW-0809">Transit peptide</keyword>
<protein>
    <recommendedName>
        <fullName evidence="4 15">NADH dehydrogenase [ubiquinone] flavoprotein 1, mitochondrial</fullName>
        <ecNumber evidence="15">7.1.1.2</ecNumber>
    </recommendedName>
</protein>
<dbReference type="GO" id="GO:0046872">
    <property type="term" value="F:metal ion binding"/>
    <property type="evidence" value="ECO:0007669"/>
    <property type="project" value="UniProtKB-KW"/>
</dbReference>
<dbReference type="SUPFAM" id="SSF142019">
    <property type="entry name" value="Nqo1 FMN-binding domain-like"/>
    <property type="match status" value="1"/>
</dbReference>
<keyword evidence="15" id="KW-0813">Transport</keyword>
<evidence type="ECO:0000256" key="6">
    <source>
        <dbReference type="ARBA" id="ARBA00022630"/>
    </source>
</evidence>
<keyword evidence="15" id="KW-0249">Electron transport</keyword>
<dbReference type="FunFam" id="3.10.20.600:FF:000001">
    <property type="entry name" value="NADH dehydrogenase [ubiquinone] flavoprotein 1, mitochondrial"/>
    <property type="match status" value="1"/>
</dbReference>
<keyword evidence="8 15" id="KW-0479">Metal-binding</keyword>
<evidence type="ECO:0000256" key="11">
    <source>
        <dbReference type="ARBA" id="ARBA00023014"/>
    </source>
</evidence>
<keyword evidence="15" id="KW-0472">Membrane</keyword>
<keyword evidence="10 15" id="KW-0408">Iron</keyword>
<comment type="function">
    <text evidence="15">Core subunit of the mitochondrial membrane respiratory chain NADH dehydrogenase (Complex I) which catalyzes electron transfer from NADH through the respiratory chain, using ubiquinone as an electron acceptor. Essential for the catalytic activity and assembly of complex I.</text>
</comment>
<comment type="catalytic activity">
    <reaction evidence="14">
        <text>a ubiquinone + NADH + 5 H(+)(in) = a ubiquinol + NAD(+) + 4 H(+)(out)</text>
        <dbReference type="Rhea" id="RHEA:29091"/>
        <dbReference type="Rhea" id="RHEA-COMP:9565"/>
        <dbReference type="Rhea" id="RHEA-COMP:9566"/>
        <dbReference type="ChEBI" id="CHEBI:15378"/>
        <dbReference type="ChEBI" id="CHEBI:16389"/>
        <dbReference type="ChEBI" id="CHEBI:17976"/>
        <dbReference type="ChEBI" id="CHEBI:57540"/>
        <dbReference type="ChEBI" id="CHEBI:57945"/>
        <dbReference type="EC" id="7.1.1.2"/>
    </reaction>
    <physiologicalReaction direction="left-to-right" evidence="14">
        <dbReference type="Rhea" id="RHEA:29092"/>
    </physiologicalReaction>
</comment>
<accession>A0A1B0D4V9</accession>